<evidence type="ECO:0000313" key="18">
    <source>
        <dbReference type="Proteomes" id="UP001152795"/>
    </source>
</evidence>
<gene>
    <name evidence="17" type="ORF">PACLA_8A024868</name>
</gene>
<evidence type="ECO:0000256" key="5">
    <source>
        <dbReference type="ARBA" id="ARBA00022527"/>
    </source>
</evidence>
<dbReference type="Gene3D" id="1.10.510.10">
    <property type="entry name" value="Transferase(Phosphotransferase) domain 1"/>
    <property type="match status" value="1"/>
</dbReference>
<dbReference type="SUPFAM" id="SSF82615">
    <property type="entry name" value="Polo-box domain"/>
    <property type="match status" value="1"/>
</dbReference>
<organism evidence="17 18">
    <name type="scientific">Paramuricea clavata</name>
    <name type="common">Red gorgonian</name>
    <name type="synonym">Violescent sea-whip</name>
    <dbReference type="NCBI Taxonomy" id="317549"/>
    <lineage>
        <taxon>Eukaryota</taxon>
        <taxon>Metazoa</taxon>
        <taxon>Cnidaria</taxon>
        <taxon>Anthozoa</taxon>
        <taxon>Octocorallia</taxon>
        <taxon>Malacalcyonacea</taxon>
        <taxon>Plexauridae</taxon>
        <taxon>Paramuricea</taxon>
    </lineage>
</organism>
<keyword evidence="11" id="KW-0206">Cytoskeleton</keyword>
<evidence type="ECO:0000256" key="9">
    <source>
        <dbReference type="ARBA" id="ARBA00022777"/>
    </source>
</evidence>
<dbReference type="GO" id="GO:0000922">
    <property type="term" value="C:spindle pole"/>
    <property type="evidence" value="ECO:0007669"/>
    <property type="project" value="TreeGrafter"/>
</dbReference>
<dbReference type="PANTHER" id="PTHR24345:SF93">
    <property type="entry name" value="SERINE_THREONINE-PROTEIN KINASE PLK1"/>
    <property type="match status" value="1"/>
</dbReference>
<evidence type="ECO:0000256" key="14">
    <source>
        <dbReference type="ARBA" id="ARBA00048347"/>
    </source>
</evidence>
<dbReference type="InterPro" id="IPR011009">
    <property type="entry name" value="Kinase-like_dom_sf"/>
</dbReference>
<feature type="domain" description="POLO box" evidence="16">
    <location>
        <begin position="369"/>
        <end position="408"/>
    </location>
</feature>
<dbReference type="InterPro" id="IPR000719">
    <property type="entry name" value="Prot_kinase_dom"/>
</dbReference>
<dbReference type="Gene3D" id="3.30.200.20">
    <property type="entry name" value="Phosphorylase Kinase, domain 1"/>
    <property type="match status" value="1"/>
</dbReference>
<evidence type="ECO:0000256" key="11">
    <source>
        <dbReference type="ARBA" id="ARBA00023212"/>
    </source>
</evidence>
<evidence type="ECO:0000259" key="15">
    <source>
        <dbReference type="PROSITE" id="PS50011"/>
    </source>
</evidence>
<evidence type="ECO:0000256" key="2">
    <source>
        <dbReference type="ARBA" id="ARBA00004300"/>
    </source>
</evidence>
<evidence type="ECO:0000256" key="13">
    <source>
        <dbReference type="ARBA" id="ARBA00047802"/>
    </source>
</evidence>
<sequence>MLTKPHQKEKMAMEIDIHRKLHHKHVVGFHCFFEDDDFIYILLEICRRRSLMELHKRRKALTEPETRYYLKQILIGCIYLHDAKIIHRDLKLGNLFLDNDMNIKIGDFGLATTVQSDKERKRTLCGTPNYIAPEVLSKKGHSFEVDVWSLGCIMYTLLVGKPPFETSSLKETYNRIKRNEYYIPSKVGSVAQKLIVKMLRPDPVTRPTMHEIYQDEFFRSGYLPTTLPPSSLSMAPRFNTSILEPKAVGVAQKDAKVVDGKNALQRRPLFEINHLQPPASLAVKPEENRRRSHAMHVLNGESRLMTCEEAKKHGLGEDEGDLIPTDFYLSDLCKQLTSCLATKPAEVTSARPIINPDDAEDPACNPIFWISKWVDYSDKYGLGYQLCDGSVGVLFNDSSRLILKEDGE</sequence>
<keyword evidence="9 17" id="KW-0418">Kinase</keyword>
<comment type="caution">
    <text evidence="17">The sequence shown here is derived from an EMBL/GenBank/DDBJ whole genome shotgun (WGS) entry which is preliminary data.</text>
</comment>
<dbReference type="PANTHER" id="PTHR24345">
    <property type="entry name" value="SERINE/THREONINE-PROTEIN KINASE PLK"/>
    <property type="match status" value="1"/>
</dbReference>
<keyword evidence="7" id="KW-0677">Repeat</keyword>
<dbReference type="GO" id="GO:0005737">
    <property type="term" value="C:cytoplasm"/>
    <property type="evidence" value="ECO:0007669"/>
    <property type="project" value="TreeGrafter"/>
</dbReference>
<keyword evidence="10" id="KW-0067">ATP-binding</keyword>
<dbReference type="GO" id="GO:0005524">
    <property type="term" value="F:ATP binding"/>
    <property type="evidence" value="ECO:0007669"/>
    <property type="project" value="UniProtKB-KW"/>
</dbReference>
<dbReference type="GO" id="GO:0005634">
    <property type="term" value="C:nucleus"/>
    <property type="evidence" value="ECO:0007669"/>
    <property type="project" value="UniProtKB-SubCell"/>
</dbReference>
<name>A0A7D9J4M0_PARCT</name>
<dbReference type="GO" id="GO:0000776">
    <property type="term" value="C:kinetochore"/>
    <property type="evidence" value="ECO:0007669"/>
    <property type="project" value="TreeGrafter"/>
</dbReference>
<dbReference type="Pfam" id="PF00659">
    <property type="entry name" value="POLO_box"/>
    <property type="match status" value="1"/>
</dbReference>
<dbReference type="PROSITE" id="PS50011">
    <property type="entry name" value="PROTEIN_KINASE_DOM"/>
    <property type="match status" value="1"/>
</dbReference>
<dbReference type="InterPro" id="IPR033701">
    <property type="entry name" value="POLO_box_1"/>
</dbReference>
<dbReference type="FunFam" id="1.10.510.10:FF:000727">
    <property type="entry name" value="Serine/threonine-protein kinase PLK"/>
    <property type="match status" value="1"/>
</dbReference>
<dbReference type="CDD" id="cd14099">
    <property type="entry name" value="STKc_PLK"/>
    <property type="match status" value="1"/>
</dbReference>
<dbReference type="InterPro" id="IPR008271">
    <property type="entry name" value="Ser/Thr_kinase_AS"/>
</dbReference>
<reference evidence="17" key="1">
    <citation type="submission" date="2020-04" db="EMBL/GenBank/DDBJ databases">
        <authorList>
            <person name="Alioto T."/>
            <person name="Alioto T."/>
            <person name="Gomez Garrido J."/>
        </authorList>
    </citation>
    <scope>NUCLEOTIDE SEQUENCE</scope>
    <source>
        <strain evidence="17">A484AB</strain>
    </source>
</reference>
<dbReference type="Pfam" id="PF00069">
    <property type="entry name" value="Pkinase"/>
    <property type="match status" value="1"/>
</dbReference>
<keyword evidence="8" id="KW-0547">Nucleotide-binding</keyword>
<proteinExistence type="predicted"/>
<evidence type="ECO:0000256" key="3">
    <source>
        <dbReference type="ARBA" id="ARBA00012424"/>
    </source>
</evidence>
<dbReference type="GO" id="GO:0007052">
    <property type="term" value="P:mitotic spindle organization"/>
    <property type="evidence" value="ECO:0007669"/>
    <property type="project" value="TreeGrafter"/>
</dbReference>
<evidence type="ECO:0000256" key="10">
    <source>
        <dbReference type="ARBA" id="ARBA00022840"/>
    </source>
</evidence>
<protein>
    <recommendedName>
        <fullName evidence="3">polo kinase</fullName>
        <ecNumber evidence="3">2.7.11.21</ecNumber>
    </recommendedName>
</protein>
<dbReference type="GO" id="GO:0005813">
    <property type="term" value="C:centrosome"/>
    <property type="evidence" value="ECO:0007669"/>
    <property type="project" value="UniProtKB-SubCell"/>
</dbReference>
<dbReference type="Gene3D" id="3.30.1120.30">
    <property type="entry name" value="POLO box domain"/>
    <property type="match status" value="1"/>
</dbReference>
<dbReference type="SMART" id="SM00220">
    <property type="entry name" value="S_TKc"/>
    <property type="match status" value="1"/>
</dbReference>
<dbReference type="EC" id="2.7.11.21" evidence="3"/>
<comment type="catalytic activity">
    <reaction evidence="14">
        <text>L-seryl-[protein] + ATP = O-phospho-L-seryl-[protein] + ADP + H(+)</text>
        <dbReference type="Rhea" id="RHEA:17989"/>
        <dbReference type="Rhea" id="RHEA-COMP:9863"/>
        <dbReference type="Rhea" id="RHEA-COMP:11604"/>
        <dbReference type="ChEBI" id="CHEBI:15378"/>
        <dbReference type="ChEBI" id="CHEBI:29999"/>
        <dbReference type="ChEBI" id="CHEBI:30616"/>
        <dbReference type="ChEBI" id="CHEBI:83421"/>
        <dbReference type="ChEBI" id="CHEBI:456216"/>
        <dbReference type="EC" id="2.7.11.21"/>
    </reaction>
</comment>
<dbReference type="PROSITE" id="PS50078">
    <property type="entry name" value="POLO_BOX"/>
    <property type="match status" value="1"/>
</dbReference>
<dbReference type="GO" id="GO:0004674">
    <property type="term" value="F:protein serine/threonine kinase activity"/>
    <property type="evidence" value="ECO:0007669"/>
    <property type="project" value="UniProtKB-KW"/>
</dbReference>
<dbReference type="InterPro" id="IPR036947">
    <property type="entry name" value="POLO_box_dom_sf"/>
</dbReference>
<keyword evidence="18" id="KW-1185">Reference proteome</keyword>
<dbReference type="SUPFAM" id="SSF56112">
    <property type="entry name" value="Protein kinase-like (PK-like)"/>
    <property type="match status" value="1"/>
</dbReference>
<feature type="domain" description="Protein kinase" evidence="15">
    <location>
        <begin position="1"/>
        <end position="218"/>
    </location>
</feature>
<evidence type="ECO:0000256" key="8">
    <source>
        <dbReference type="ARBA" id="ARBA00022741"/>
    </source>
</evidence>
<evidence type="ECO:0000256" key="1">
    <source>
        <dbReference type="ARBA" id="ARBA00004123"/>
    </source>
</evidence>
<dbReference type="EMBL" id="CACRXK020011655">
    <property type="protein sequence ID" value="CAB4021840.1"/>
    <property type="molecule type" value="Genomic_DNA"/>
</dbReference>
<comment type="subcellular location">
    <subcellularLocation>
        <location evidence="2">Cytoplasm</location>
        <location evidence="2">Cytoskeleton</location>
        <location evidence="2">Microtubule organizing center</location>
        <location evidence="2">Centrosome</location>
    </subcellularLocation>
    <subcellularLocation>
        <location evidence="1">Nucleus</location>
    </subcellularLocation>
</comment>
<dbReference type="InterPro" id="IPR000959">
    <property type="entry name" value="POLO_box_dom"/>
</dbReference>
<keyword evidence="4" id="KW-0963">Cytoplasm</keyword>
<accession>A0A7D9J4M0</accession>
<dbReference type="PROSITE" id="PS00108">
    <property type="entry name" value="PROTEIN_KINASE_ST"/>
    <property type="match status" value="1"/>
</dbReference>
<evidence type="ECO:0000256" key="7">
    <source>
        <dbReference type="ARBA" id="ARBA00022737"/>
    </source>
</evidence>
<keyword evidence="6" id="KW-0808">Transferase</keyword>
<evidence type="ECO:0000256" key="4">
    <source>
        <dbReference type="ARBA" id="ARBA00022490"/>
    </source>
</evidence>
<keyword evidence="5" id="KW-0723">Serine/threonine-protein kinase</keyword>
<keyword evidence="12" id="KW-0539">Nucleus</keyword>
<evidence type="ECO:0000259" key="16">
    <source>
        <dbReference type="PROSITE" id="PS50078"/>
    </source>
</evidence>
<dbReference type="Proteomes" id="UP001152795">
    <property type="component" value="Unassembled WGS sequence"/>
</dbReference>
<evidence type="ECO:0000313" key="17">
    <source>
        <dbReference type="EMBL" id="CAB4021840.1"/>
    </source>
</evidence>
<comment type="catalytic activity">
    <reaction evidence="13">
        <text>L-threonyl-[protein] + ATP = O-phospho-L-threonyl-[protein] + ADP + H(+)</text>
        <dbReference type="Rhea" id="RHEA:46608"/>
        <dbReference type="Rhea" id="RHEA-COMP:11060"/>
        <dbReference type="Rhea" id="RHEA-COMP:11605"/>
        <dbReference type="ChEBI" id="CHEBI:15378"/>
        <dbReference type="ChEBI" id="CHEBI:30013"/>
        <dbReference type="ChEBI" id="CHEBI:30616"/>
        <dbReference type="ChEBI" id="CHEBI:61977"/>
        <dbReference type="ChEBI" id="CHEBI:456216"/>
        <dbReference type="EC" id="2.7.11.21"/>
    </reaction>
</comment>
<dbReference type="OrthoDB" id="408964at2759"/>
<evidence type="ECO:0000256" key="6">
    <source>
        <dbReference type="ARBA" id="ARBA00022679"/>
    </source>
</evidence>
<dbReference type="AlphaFoldDB" id="A0A7D9J4M0"/>
<dbReference type="CDD" id="cd13118">
    <property type="entry name" value="POLO_box_1"/>
    <property type="match status" value="1"/>
</dbReference>
<evidence type="ECO:0000256" key="12">
    <source>
        <dbReference type="ARBA" id="ARBA00023242"/>
    </source>
</evidence>